<evidence type="ECO:0000256" key="2">
    <source>
        <dbReference type="ARBA" id="ARBA00022723"/>
    </source>
</evidence>
<evidence type="ECO:0000256" key="3">
    <source>
        <dbReference type="ARBA" id="ARBA00023239"/>
    </source>
</evidence>
<evidence type="ECO:0000259" key="4">
    <source>
        <dbReference type="Pfam" id="PF03328"/>
    </source>
</evidence>
<feature type="domain" description="HpcH/HpaI aldolase/citrate lyase" evidence="4">
    <location>
        <begin position="20"/>
        <end position="228"/>
    </location>
</feature>
<dbReference type="InterPro" id="IPR005000">
    <property type="entry name" value="Aldolase/citrate-lyase_domain"/>
</dbReference>
<organism evidence="5 6">
    <name type="scientific">Pseudomonas petroselini</name>
    <dbReference type="NCBI Taxonomy" id="2899822"/>
    <lineage>
        <taxon>Bacteria</taxon>
        <taxon>Pseudomonadati</taxon>
        <taxon>Pseudomonadota</taxon>
        <taxon>Gammaproteobacteria</taxon>
        <taxon>Pseudomonadales</taxon>
        <taxon>Pseudomonadaceae</taxon>
        <taxon>Pseudomonas</taxon>
    </lineage>
</organism>
<dbReference type="RefSeq" id="WP_074845416.1">
    <property type="nucleotide sequence ID" value="NZ_CP173614.1"/>
</dbReference>
<dbReference type="InterPro" id="IPR040442">
    <property type="entry name" value="Pyrv_kinase-like_dom_sf"/>
</dbReference>
<comment type="caution">
    <text evidence="5">The sequence shown here is derived from an EMBL/GenBank/DDBJ whole genome shotgun (WGS) entry which is preliminary data.</text>
</comment>
<comment type="similarity">
    <text evidence="1">Belongs to the HpcH/HpaI aldolase family.</text>
</comment>
<sequence length="261" mass="27186">MNTTTASFRHLLKNSGRPLFGTFIKSPSPQAIEILGDLGFDFVIVDAEHAPFDKGTIDHLLLAAKASGIAALVRVAEASASHILSPLDCGASGVIAPHIDSVAKAKALVAQSRYSEGRGFSNSPRAGGYGRKSIWQHVDQADDEVVVVGMIEDPSAVANIDDILSVEGLDAVFIGRGDMAVALNDRESGAPVVQDATNRVIHAAKRVGKTVLLLASTPQEAKSFHALGVGAFVISSDQGFLRTGAAEALSAFTNSTSAIIN</sequence>
<dbReference type="GO" id="GO:0016829">
    <property type="term" value="F:lyase activity"/>
    <property type="evidence" value="ECO:0007669"/>
    <property type="project" value="UniProtKB-KW"/>
</dbReference>
<keyword evidence="3 5" id="KW-0456">Lyase</keyword>
<dbReference type="PANTHER" id="PTHR30502">
    <property type="entry name" value="2-KETO-3-DEOXY-L-RHAMNONATE ALDOLASE"/>
    <property type="match status" value="1"/>
</dbReference>
<dbReference type="Pfam" id="PF03328">
    <property type="entry name" value="HpcH_HpaI"/>
    <property type="match status" value="1"/>
</dbReference>
<dbReference type="InterPro" id="IPR015813">
    <property type="entry name" value="Pyrv/PenolPyrv_kinase-like_dom"/>
</dbReference>
<keyword evidence="2" id="KW-0479">Metal-binding</keyword>
<reference evidence="5 6" key="1">
    <citation type="journal article" date="2022" name="Int. J. Syst. Evol. Microbiol.">
        <title>Pseudomonas petroselini sp. nov., a pathogen causing bacterial rot of parsley in Japan.</title>
        <authorList>
            <person name="Sawada H."/>
            <person name="Fujikawa T."/>
            <person name="Osada S."/>
            <person name="Satou M."/>
        </authorList>
    </citation>
    <scope>NUCLEOTIDE SEQUENCE [LARGE SCALE GENOMIC DNA]</scope>
    <source>
        <strain evidence="5 6">MAFF 311096</strain>
    </source>
</reference>
<evidence type="ECO:0000313" key="5">
    <source>
        <dbReference type="EMBL" id="MCD7037252.1"/>
    </source>
</evidence>
<dbReference type="SUPFAM" id="SSF51621">
    <property type="entry name" value="Phosphoenolpyruvate/pyruvate domain"/>
    <property type="match status" value="1"/>
</dbReference>
<name>A0ABS8QNL6_9PSED</name>
<dbReference type="EMBL" id="JAJOZI010000009">
    <property type="protein sequence ID" value="MCD7037252.1"/>
    <property type="molecule type" value="Genomic_DNA"/>
</dbReference>
<dbReference type="Proteomes" id="UP001154922">
    <property type="component" value="Unassembled WGS sequence"/>
</dbReference>
<evidence type="ECO:0000256" key="1">
    <source>
        <dbReference type="ARBA" id="ARBA00005568"/>
    </source>
</evidence>
<dbReference type="PANTHER" id="PTHR30502:SF0">
    <property type="entry name" value="PHOSPHOENOLPYRUVATE CARBOXYLASE FAMILY PROTEIN"/>
    <property type="match status" value="1"/>
</dbReference>
<dbReference type="Gene3D" id="3.20.20.60">
    <property type="entry name" value="Phosphoenolpyruvate-binding domains"/>
    <property type="match status" value="1"/>
</dbReference>
<keyword evidence="6" id="KW-1185">Reference proteome</keyword>
<proteinExistence type="inferred from homology"/>
<accession>A0ABS8QNL6</accession>
<gene>
    <name evidence="5" type="ORF">LRQ20_02660</name>
</gene>
<protein>
    <submittedName>
        <fullName evidence="5">Aldolase/citrate lyase family protein</fullName>
    </submittedName>
</protein>
<evidence type="ECO:0000313" key="6">
    <source>
        <dbReference type="Proteomes" id="UP001154922"/>
    </source>
</evidence>
<reference evidence="5 6" key="2">
    <citation type="journal article" date="2023" name="Plant Pathol.">
        <title>Dismantling and reorganizing Pseudomonas marginalis sensu#lato.</title>
        <authorList>
            <person name="Sawada H."/>
            <person name="Fujikawa T."/>
            <person name="Satou M."/>
        </authorList>
    </citation>
    <scope>NUCLEOTIDE SEQUENCE [LARGE SCALE GENOMIC DNA]</scope>
    <source>
        <strain evidence="5 6">MAFF 311096</strain>
    </source>
</reference>
<dbReference type="InterPro" id="IPR050251">
    <property type="entry name" value="HpcH-HpaI_aldolase"/>
</dbReference>